<gene>
    <name evidence="4" type="ORF">CD32_18400</name>
</gene>
<evidence type="ECO:0000256" key="1">
    <source>
        <dbReference type="SAM" id="Phobius"/>
    </source>
</evidence>
<keyword evidence="5" id="KW-1185">Reference proteome</keyword>
<keyword evidence="1" id="KW-1133">Transmembrane helix</keyword>
<evidence type="ECO:0000313" key="5">
    <source>
        <dbReference type="Proteomes" id="UP000030437"/>
    </source>
</evidence>
<evidence type="ECO:0000313" key="4">
    <source>
        <dbReference type="EMBL" id="KGR82811.1"/>
    </source>
</evidence>
<dbReference type="PANTHER" id="PTHR30373">
    <property type="entry name" value="UPF0603 PROTEIN YGCG"/>
    <property type="match status" value="1"/>
</dbReference>
<name>A0A0A3IDI8_9BACI</name>
<evidence type="ECO:0000259" key="3">
    <source>
        <dbReference type="Pfam" id="PF04536"/>
    </source>
</evidence>
<dbReference type="Pfam" id="PF04536">
    <property type="entry name" value="TPM_phosphatase"/>
    <property type="match status" value="1"/>
</dbReference>
<accession>A0A0A3IDI8</accession>
<protein>
    <submittedName>
        <fullName evidence="4">Methanol dehydrogenase</fullName>
    </submittedName>
</protein>
<feature type="chain" id="PRO_5002001847" evidence="2">
    <location>
        <begin position="18"/>
        <end position="242"/>
    </location>
</feature>
<feature type="domain" description="TPM" evidence="3">
    <location>
        <begin position="29"/>
        <end position="155"/>
    </location>
</feature>
<comment type="caution">
    <text evidence="4">The sequence shown here is derived from an EMBL/GenBank/DDBJ whole genome shotgun (WGS) entry which is preliminary data.</text>
</comment>
<dbReference type="Proteomes" id="UP000030437">
    <property type="component" value="Unassembled WGS sequence"/>
</dbReference>
<dbReference type="EMBL" id="JPVP01000059">
    <property type="protein sequence ID" value="KGR82811.1"/>
    <property type="molecule type" value="Genomic_DNA"/>
</dbReference>
<dbReference type="InterPro" id="IPR007621">
    <property type="entry name" value="TPM_dom"/>
</dbReference>
<organism evidence="4 5">
    <name type="scientific">Lysinibacillus odysseyi 34hs-1 = NBRC 100172</name>
    <dbReference type="NCBI Taxonomy" id="1220589"/>
    <lineage>
        <taxon>Bacteria</taxon>
        <taxon>Bacillati</taxon>
        <taxon>Bacillota</taxon>
        <taxon>Bacilli</taxon>
        <taxon>Bacillales</taxon>
        <taxon>Bacillaceae</taxon>
        <taxon>Lysinibacillus</taxon>
    </lineage>
</organism>
<evidence type="ECO:0000256" key="2">
    <source>
        <dbReference type="SAM" id="SignalP"/>
    </source>
</evidence>
<feature type="transmembrane region" description="Helical" evidence="1">
    <location>
        <begin position="176"/>
        <end position="197"/>
    </location>
</feature>
<dbReference type="STRING" id="1220589.CD32_18400"/>
<keyword evidence="1" id="KW-0812">Transmembrane</keyword>
<proteinExistence type="predicted"/>
<sequence>MRLIFCLILLVPTVASAEIPSKPAYNNYVYDYGNVLEDDVEKQMVQVLQQLEKSTSNEVVVMTIDTIGDLDAFEFGTRMMREWGIGQKEKNNGMLIFATTEQGTGKNDVWISVGQGLEGDYPDGKIGRMIDTYMKPYLGQGDYTSAFANIINVLNKEMGGQATDTPLPTEDEEGGGFGFGILILILILYFIFSGFGGGGGGRRGPRRYYVGGFGGGGFGGSGGGFGGFGGGGSAGGGAGRKF</sequence>
<keyword evidence="1" id="KW-0472">Membrane</keyword>
<reference evidence="4 5" key="1">
    <citation type="submission" date="2014-02" db="EMBL/GenBank/DDBJ databases">
        <title>Draft genome sequence of Lysinibacillus odysseyi NBRC 100172.</title>
        <authorList>
            <person name="Zhang F."/>
            <person name="Wang G."/>
            <person name="Zhang L."/>
        </authorList>
    </citation>
    <scope>NUCLEOTIDE SEQUENCE [LARGE SCALE GENOMIC DNA]</scope>
    <source>
        <strain evidence="4 5">NBRC 100172</strain>
    </source>
</reference>
<dbReference type="AlphaFoldDB" id="A0A0A3IDI8"/>
<dbReference type="PANTHER" id="PTHR30373:SF2">
    <property type="entry name" value="UPF0603 PROTEIN YGCG"/>
    <property type="match status" value="1"/>
</dbReference>
<keyword evidence="2" id="KW-0732">Signal</keyword>
<dbReference type="eggNOG" id="COG1512">
    <property type="taxonomic scope" value="Bacteria"/>
</dbReference>
<dbReference type="Gene3D" id="3.10.310.50">
    <property type="match status" value="1"/>
</dbReference>
<feature type="signal peptide" evidence="2">
    <location>
        <begin position="1"/>
        <end position="17"/>
    </location>
</feature>